<feature type="region of interest" description="Disordered" evidence="1">
    <location>
        <begin position="1"/>
        <end position="27"/>
    </location>
</feature>
<evidence type="ECO:0000313" key="3">
    <source>
        <dbReference type="Proteomes" id="UP000226431"/>
    </source>
</evidence>
<sequence>MSRSGASMSAKCGSAPQTRAGAASVTVAPEERARLMTDSLARWLREPEARVVVLGAQGWSAEASRK</sequence>
<evidence type="ECO:0000256" key="1">
    <source>
        <dbReference type="SAM" id="MobiDB-lite"/>
    </source>
</evidence>
<dbReference type="EMBL" id="NJES01000398">
    <property type="protein sequence ID" value="PHH72715.1"/>
    <property type="molecule type" value="Genomic_DNA"/>
</dbReference>
<evidence type="ECO:0000313" key="2">
    <source>
        <dbReference type="EMBL" id="PHH72715.1"/>
    </source>
</evidence>
<protein>
    <submittedName>
        <fullName evidence="2">Uncharacterized protein</fullName>
    </submittedName>
</protein>
<gene>
    <name evidence="2" type="ORF">CDD80_4296</name>
</gene>
<organism evidence="2 3">
    <name type="scientific">Ophiocordyceps camponoti-rufipedis</name>
    <dbReference type="NCBI Taxonomy" id="2004952"/>
    <lineage>
        <taxon>Eukaryota</taxon>
        <taxon>Fungi</taxon>
        <taxon>Dikarya</taxon>
        <taxon>Ascomycota</taxon>
        <taxon>Pezizomycotina</taxon>
        <taxon>Sordariomycetes</taxon>
        <taxon>Hypocreomycetidae</taxon>
        <taxon>Hypocreales</taxon>
        <taxon>Ophiocordycipitaceae</taxon>
        <taxon>Ophiocordyceps</taxon>
    </lineage>
</organism>
<accession>A0A2C5YT58</accession>
<keyword evidence="3" id="KW-1185">Reference proteome</keyword>
<reference evidence="2 3" key="1">
    <citation type="submission" date="2017-06" db="EMBL/GenBank/DDBJ databases">
        <title>Ant-infecting Ophiocordyceps genomes reveal a high diversity of potential behavioral manipulation genes and a possible major role for enterotoxins.</title>
        <authorList>
            <person name="De Bekker C."/>
            <person name="Evans H.C."/>
            <person name="Brachmann A."/>
            <person name="Hughes D.P."/>
        </authorList>
    </citation>
    <scope>NUCLEOTIDE SEQUENCE [LARGE SCALE GENOMIC DNA]</scope>
    <source>
        <strain evidence="2 3">Map16</strain>
    </source>
</reference>
<proteinExistence type="predicted"/>
<comment type="caution">
    <text evidence="2">The sequence shown here is derived from an EMBL/GenBank/DDBJ whole genome shotgun (WGS) entry which is preliminary data.</text>
</comment>
<dbReference type="AlphaFoldDB" id="A0A2C5YT58"/>
<name>A0A2C5YT58_9HYPO</name>
<dbReference type="OrthoDB" id="4914050at2759"/>
<dbReference type="Proteomes" id="UP000226431">
    <property type="component" value="Unassembled WGS sequence"/>
</dbReference>